<sequence>MFCVHAAAASIKLVPAQCHQHHNFSSAWKGVNCTATVGRPTSYSVPHQQNDHATMTGSGVTSEMTLCEKMTFGSFENDKTVYKESFIIRSSQVGVNKTATVETIASLLQETACNRGICLGWLADGFPIPPTMRKHGLTWVTSRVHIEMYKYPAWGDVVEIELWSEPDGRIATRLDSIIRNLSTGEVIGRSTRKLLMMNKDTRKLQKITREVRDEILAPCTNSPRYVFAEENNQSLKKISKLNKPADYSHLGLKPRRADLDMNNHVNNVTYYSWLLQGIPQDIVDTHEVEAITIEYRQECQYGDSIDSLVSTEVDIESLNPISEGRLQFLHLLQFSGTDHETNRGRTVWRNLQKQKMQKCTIDDLKKPPSSPSAAPHIFQFFKLKQERR</sequence>
<evidence type="ECO:0000256" key="2">
    <source>
        <dbReference type="ARBA" id="ARBA00006500"/>
    </source>
</evidence>
<reference evidence="14" key="1">
    <citation type="submission" date="2022-08" db="EMBL/GenBank/DDBJ databases">
        <authorList>
            <person name="Marques A."/>
        </authorList>
    </citation>
    <scope>NUCLEOTIDE SEQUENCE</scope>
    <source>
        <strain evidence="14">RhyPub2mFocal</strain>
        <tissue evidence="14">Leaves</tissue>
    </source>
</reference>
<evidence type="ECO:0000256" key="11">
    <source>
        <dbReference type="RuleBase" id="RU363096"/>
    </source>
</evidence>
<comment type="subcellular location">
    <subcellularLocation>
        <location evidence="1 11">Plastid</location>
        <location evidence="1 11">Chloroplast</location>
    </subcellularLocation>
</comment>
<dbReference type="PANTHER" id="PTHR31727">
    <property type="entry name" value="OLEOYL-ACYL CARRIER PROTEIN THIOESTERASE 1, CHLOROPLASTIC"/>
    <property type="match status" value="1"/>
</dbReference>
<dbReference type="AlphaFoldDB" id="A0AAV8DWB3"/>
<dbReference type="Gene3D" id="3.10.129.10">
    <property type="entry name" value="Hotdog Thioesterase"/>
    <property type="match status" value="1"/>
</dbReference>
<evidence type="ECO:0000256" key="9">
    <source>
        <dbReference type="ARBA" id="ARBA00023098"/>
    </source>
</evidence>
<dbReference type="InterPro" id="IPR049427">
    <property type="entry name" value="Acyl-ACP_TE_C"/>
</dbReference>
<dbReference type="SUPFAM" id="SSF54637">
    <property type="entry name" value="Thioesterase/thiol ester dehydrase-isomerase"/>
    <property type="match status" value="2"/>
</dbReference>
<dbReference type="GO" id="GO:0000036">
    <property type="term" value="F:acyl carrier activity"/>
    <property type="evidence" value="ECO:0007669"/>
    <property type="project" value="TreeGrafter"/>
</dbReference>
<comment type="caution">
    <text evidence="14">The sequence shown here is derived from an EMBL/GenBank/DDBJ whole genome shotgun (WGS) entry which is preliminary data.</text>
</comment>
<evidence type="ECO:0000256" key="1">
    <source>
        <dbReference type="ARBA" id="ARBA00004229"/>
    </source>
</evidence>
<protein>
    <recommendedName>
        <fullName evidence="11">Acyl-[acyl-carrier-protein] hydrolase</fullName>
        <ecNumber evidence="11">3.1.2.-</ecNumber>
    </recommendedName>
</protein>
<keyword evidence="5 11" id="KW-0934">Plastid</keyword>
<proteinExistence type="inferred from homology"/>
<dbReference type="GO" id="GO:0016297">
    <property type="term" value="F:fatty acyl-[ACP] hydrolase activity"/>
    <property type="evidence" value="ECO:0007669"/>
    <property type="project" value="InterPro"/>
</dbReference>
<dbReference type="InterPro" id="IPR029069">
    <property type="entry name" value="HotDog_dom_sf"/>
</dbReference>
<evidence type="ECO:0000256" key="5">
    <source>
        <dbReference type="ARBA" id="ARBA00022640"/>
    </source>
</evidence>
<evidence type="ECO:0000256" key="10">
    <source>
        <dbReference type="ARBA" id="ARBA00023160"/>
    </source>
</evidence>
<evidence type="ECO:0000259" key="13">
    <source>
        <dbReference type="Pfam" id="PF20791"/>
    </source>
</evidence>
<evidence type="ECO:0000256" key="3">
    <source>
        <dbReference type="ARBA" id="ARBA00022516"/>
    </source>
</evidence>
<keyword evidence="9 11" id="KW-0443">Lipid metabolism</keyword>
<evidence type="ECO:0000313" key="14">
    <source>
        <dbReference type="EMBL" id="KAJ4771486.1"/>
    </source>
</evidence>
<evidence type="ECO:0000259" key="12">
    <source>
        <dbReference type="Pfam" id="PF01643"/>
    </source>
</evidence>
<dbReference type="Pfam" id="PF01643">
    <property type="entry name" value="Acyl-ACP_TE"/>
    <property type="match status" value="1"/>
</dbReference>
<keyword evidence="8" id="KW-0809">Transit peptide</keyword>
<evidence type="ECO:0000256" key="7">
    <source>
        <dbReference type="ARBA" id="ARBA00022832"/>
    </source>
</evidence>
<feature type="domain" description="Acyl-ACP thioesterase N-terminal hotdog" evidence="12">
    <location>
        <begin position="80"/>
        <end position="215"/>
    </location>
</feature>
<comment type="similarity">
    <text evidence="2 11">Belongs to the acyl-ACP thioesterase family.</text>
</comment>
<dbReference type="Proteomes" id="UP001140206">
    <property type="component" value="Chromosome 3"/>
</dbReference>
<keyword evidence="3 11" id="KW-0444">Lipid biosynthesis</keyword>
<dbReference type="InterPro" id="IPR045023">
    <property type="entry name" value="FATA/B"/>
</dbReference>
<dbReference type="PANTHER" id="PTHR31727:SF6">
    <property type="entry name" value="OLEOYL-ACYL CARRIER PROTEIN THIOESTERASE 1, CHLOROPLASTIC"/>
    <property type="match status" value="1"/>
</dbReference>
<evidence type="ECO:0000313" key="15">
    <source>
        <dbReference type="Proteomes" id="UP001140206"/>
    </source>
</evidence>
<accession>A0AAV8DWB3</accession>
<dbReference type="Pfam" id="PF20791">
    <property type="entry name" value="Acyl-ACP_TE_C"/>
    <property type="match status" value="1"/>
</dbReference>
<keyword evidence="7 11" id="KW-0276">Fatty acid metabolism</keyword>
<evidence type="ECO:0000256" key="4">
    <source>
        <dbReference type="ARBA" id="ARBA00022528"/>
    </source>
</evidence>
<dbReference type="EC" id="3.1.2.-" evidence="11"/>
<comment type="function">
    <text evidence="11">Plays an essential role in chain termination during de novo fatty acid synthesis.</text>
</comment>
<dbReference type="FunFam" id="3.10.129.10:FF:000014">
    <property type="entry name" value="Acyl-[acyl-carrier-protein] hydrolase"/>
    <property type="match status" value="1"/>
</dbReference>
<feature type="domain" description="Acyl-ACP thioesterase-like C-terminal" evidence="13">
    <location>
        <begin position="244"/>
        <end position="349"/>
    </location>
</feature>
<gene>
    <name evidence="14" type="ORF">LUZ62_055743</name>
</gene>
<evidence type="ECO:0000256" key="8">
    <source>
        <dbReference type="ARBA" id="ARBA00022946"/>
    </source>
</evidence>
<dbReference type="CDD" id="cd00586">
    <property type="entry name" value="4HBT"/>
    <property type="match status" value="1"/>
</dbReference>
<organism evidence="14 15">
    <name type="scientific">Rhynchospora pubera</name>
    <dbReference type="NCBI Taxonomy" id="906938"/>
    <lineage>
        <taxon>Eukaryota</taxon>
        <taxon>Viridiplantae</taxon>
        <taxon>Streptophyta</taxon>
        <taxon>Embryophyta</taxon>
        <taxon>Tracheophyta</taxon>
        <taxon>Spermatophyta</taxon>
        <taxon>Magnoliopsida</taxon>
        <taxon>Liliopsida</taxon>
        <taxon>Poales</taxon>
        <taxon>Cyperaceae</taxon>
        <taxon>Cyperoideae</taxon>
        <taxon>Rhynchosporeae</taxon>
        <taxon>Rhynchospora</taxon>
    </lineage>
</organism>
<dbReference type="GO" id="GO:0009507">
    <property type="term" value="C:chloroplast"/>
    <property type="evidence" value="ECO:0007669"/>
    <property type="project" value="UniProtKB-SubCell"/>
</dbReference>
<keyword evidence="10 11" id="KW-0275">Fatty acid biosynthesis</keyword>
<name>A0AAV8DWB3_9POAL</name>
<dbReference type="InterPro" id="IPR002864">
    <property type="entry name" value="Acyl-ACP_thioesterase_NHD"/>
</dbReference>
<keyword evidence="6 11" id="KW-0378">Hydrolase</keyword>
<evidence type="ECO:0000256" key="6">
    <source>
        <dbReference type="ARBA" id="ARBA00022801"/>
    </source>
</evidence>
<keyword evidence="4 11" id="KW-0150">Chloroplast</keyword>
<keyword evidence="15" id="KW-1185">Reference proteome</keyword>
<dbReference type="EMBL" id="JAMFTS010000003">
    <property type="protein sequence ID" value="KAJ4771486.1"/>
    <property type="molecule type" value="Genomic_DNA"/>
</dbReference>